<dbReference type="Proteomes" id="UP000000305">
    <property type="component" value="Unassembled WGS sequence"/>
</dbReference>
<name>E9HH94_DAPPU</name>
<proteinExistence type="predicted"/>
<dbReference type="Gene3D" id="2.20.25.240">
    <property type="match status" value="1"/>
</dbReference>
<dbReference type="InParanoid" id="E9HH94"/>
<dbReference type="OrthoDB" id="6380094at2759"/>
<protein>
    <recommendedName>
        <fullName evidence="4">FLYWCH-type domain-containing protein</fullName>
    </recommendedName>
</protein>
<feature type="transmembrane region" description="Helical" evidence="1">
    <location>
        <begin position="152"/>
        <end position="175"/>
    </location>
</feature>
<keyword evidence="1" id="KW-1133">Transmembrane helix</keyword>
<dbReference type="HOGENOM" id="CLU_1251772_0_0_1"/>
<dbReference type="PANTHER" id="PTHR47160">
    <property type="entry name" value="PUTATIVE-RELATED"/>
    <property type="match status" value="1"/>
</dbReference>
<keyword evidence="1" id="KW-0472">Membrane</keyword>
<evidence type="ECO:0000313" key="2">
    <source>
        <dbReference type="EMBL" id="EFX68906.1"/>
    </source>
</evidence>
<feature type="transmembrane region" description="Helical" evidence="1">
    <location>
        <begin position="181"/>
        <end position="201"/>
    </location>
</feature>
<keyword evidence="3" id="KW-1185">Reference proteome</keyword>
<dbReference type="KEGG" id="dpx:DAPPUDRAFT_329652"/>
<evidence type="ECO:0008006" key="4">
    <source>
        <dbReference type="Google" id="ProtNLM"/>
    </source>
</evidence>
<sequence length="221" mass="25781">MAEEHQVVQVSVDPGTRRNTVRYNTECGYFFYKKEQRGDVLRLECNRRKQGCPCKIYMRDGIFMQHGEHNHENEVEEQNRALAVRECEIIAAVEKRIQRAKRARQPPTPNSVDEMLASMENRPDYTRTINGEQFFHDSVYPDHENEVPGVRLVFLSLFLLQFLGEATLIILDGTFHTVPTLFYQLLTIHVVVLYYPFAFALMTRKTKNLYLAVLRLVAQIV</sequence>
<gene>
    <name evidence="2" type="ORF">DAPPUDRAFT_329652</name>
</gene>
<evidence type="ECO:0000313" key="3">
    <source>
        <dbReference type="Proteomes" id="UP000000305"/>
    </source>
</evidence>
<accession>E9HH94</accession>
<organism evidence="2 3">
    <name type="scientific">Daphnia pulex</name>
    <name type="common">Water flea</name>
    <dbReference type="NCBI Taxonomy" id="6669"/>
    <lineage>
        <taxon>Eukaryota</taxon>
        <taxon>Metazoa</taxon>
        <taxon>Ecdysozoa</taxon>
        <taxon>Arthropoda</taxon>
        <taxon>Crustacea</taxon>
        <taxon>Branchiopoda</taxon>
        <taxon>Diplostraca</taxon>
        <taxon>Cladocera</taxon>
        <taxon>Anomopoda</taxon>
        <taxon>Daphniidae</taxon>
        <taxon>Daphnia</taxon>
    </lineage>
</organism>
<dbReference type="PhylomeDB" id="E9HH94"/>
<dbReference type="EMBL" id="GL732646">
    <property type="protein sequence ID" value="EFX68906.1"/>
    <property type="molecule type" value="Genomic_DNA"/>
</dbReference>
<dbReference type="PANTHER" id="PTHR47160:SF10">
    <property type="entry name" value="MULE TRANSPOSASE DOMAIN-CONTAINING PROTEIN"/>
    <property type="match status" value="1"/>
</dbReference>
<keyword evidence="1" id="KW-0812">Transmembrane</keyword>
<dbReference type="AlphaFoldDB" id="E9HH94"/>
<evidence type="ECO:0000256" key="1">
    <source>
        <dbReference type="SAM" id="Phobius"/>
    </source>
</evidence>
<reference evidence="2 3" key="1">
    <citation type="journal article" date="2011" name="Science">
        <title>The ecoresponsive genome of Daphnia pulex.</title>
        <authorList>
            <person name="Colbourne J.K."/>
            <person name="Pfrender M.E."/>
            <person name="Gilbert D."/>
            <person name="Thomas W.K."/>
            <person name="Tucker A."/>
            <person name="Oakley T.H."/>
            <person name="Tokishita S."/>
            <person name="Aerts A."/>
            <person name="Arnold G.J."/>
            <person name="Basu M.K."/>
            <person name="Bauer D.J."/>
            <person name="Caceres C.E."/>
            <person name="Carmel L."/>
            <person name="Casola C."/>
            <person name="Choi J.H."/>
            <person name="Detter J.C."/>
            <person name="Dong Q."/>
            <person name="Dusheyko S."/>
            <person name="Eads B.D."/>
            <person name="Frohlich T."/>
            <person name="Geiler-Samerotte K.A."/>
            <person name="Gerlach D."/>
            <person name="Hatcher P."/>
            <person name="Jogdeo S."/>
            <person name="Krijgsveld J."/>
            <person name="Kriventseva E.V."/>
            <person name="Kultz D."/>
            <person name="Laforsch C."/>
            <person name="Lindquist E."/>
            <person name="Lopez J."/>
            <person name="Manak J.R."/>
            <person name="Muller J."/>
            <person name="Pangilinan J."/>
            <person name="Patwardhan R.P."/>
            <person name="Pitluck S."/>
            <person name="Pritham E.J."/>
            <person name="Rechtsteiner A."/>
            <person name="Rho M."/>
            <person name="Rogozin I.B."/>
            <person name="Sakarya O."/>
            <person name="Salamov A."/>
            <person name="Schaack S."/>
            <person name="Shapiro H."/>
            <person name="Shiga Y."/>
            <person name="Skalitzky C."/>
            <person name="Smith Z."/>
            <person name="Souvorov A."/>
            <person name="Sung W."/>
            <person name="Tang Z."/>
            <person name="Tsuchiya D."/>
            <person name="Tu H."/>
            <person name="Vos H."/>
            <person name="Wang M."/>
            <person name="Wolf Y.I."/>
            <person name="Yamagata H."/>
            <person name="Yamada T."/>
            <person name="Ye Y."/>
            <person name="Shaw J.R."/>
            <person name="Andrews J."/>
            <person name="Crease T.J."/>
            <person name="Tang H."/>
            <person name="Lucas S.M."/>
            <person name="Robertson H.M."/>
            <person name="Bork P."/>
            <person name="Koonin E.V."/>
            <person name="Zdobnov E.M."/>
            <person name="Grigoriev I.V."/>
            <person name="Lynch M."/>
            <person name="Boore J.L."/>
        </authorList>
    </citation>
    <scope>NUCLEOTIDE SEQUENCE [LARGE SCALE GENOMIC DNA]</scope>
</reference>